<dbReference type="Pfam" id="PF08242">
    <property type="entry name" value="Methyltransf_12"/>
    <property type="match status" value="1"/>
</dbReference>
<proteinExistence type="predicted"/>
<evidence type="ECO:0000259" key="1">
    <source>
        <dbReference type="Pfam" id="PF08242"/>
    </source>
</evidence>
<dbReference type="Gene3D" id="3.40.50.150">
    <property type="entry name" value="Vaccinia Virus protein VP39"/>
    <property type="match status" value="1"/>
</dbReference>
<organism evidence="2">
    <name type="scientific">Escherichia coli</name>
    <dbReference type="NCBI Taxonomy" id="562"/>
    <lineage>
        <taxon>Bacteria</taxon>
        <taxon>Pseudomonadati</taxon>
        <taxon>Pseudomonadota</taxon>
        <taxon>Gammaproteobacteria</taxon>
        <taxon>Enterobacterales</taxon>
        <taxon>Enterobacteriaceae</taxon>
        <taxon>Escherichia</taxon>
    </lineage>
</organism>
<keyword evidence="2" id="KW-0808">Transferase</keyword>
<dbReference type="InterPro" id="IPR016584">
    <property type="entry name" value="MeTrfase_VrtF"/>
</dbReference>
<dbReference type="InterPro" id="IPR013217">
    <property type="entry name" value="Methyltransf_12"/>
</dbReference>
<dbReference type="EMBL" id="DAAYTU010000003">
    <property type="protein sequence ID" value="HAG5768999.1"/>
    <property type="molecule type" value="Genomic_DNA"/>
</dbReference>
<protein>
    <submittedName>
        <fullName evidence="2">Class I SAM-dependent methyltransferase</fullName>
    </submittedName>
</protein>
<accession>A0A765T320</accession>
<evidence type="ECO:0000313" key="2">
    <source>
        <dbReference type="EMBL" id="HAG5768999.1"/>
    </source>
</evidence>
<dbReference type="GO" id="GO:0008168">
    <property type="term" value="F:methyltransferase activity"/>
    <property type="evidence" value="ECO:0007669"/>
    <property type="project" value="UniProtKB-KW"/>
</dbReference>
<dbReference type="CDD" id="cd02440">
    <property type="entry name" value="AdoMet_MTases"/>
    <property type="match status" value="1"/>
</dbReference>
<dbReference type="AlphaFoldDB" id="A0A765T320"/>
<dbReference type="InterPro" id="IPR029063">
    <property type="entry name" value="SAM-dependent_MTases_sf"/>
</dbReference>
<dbReference type="SUPFAM" id="SSF53335">
    <property type="entry name" value="S-adenosyl-L-methionine-dependent methyltransferases"/>
    <property type="match status" value="1"/>
</dbReference>
<comment type="caution">
    <text evidence="2">The sequence shown here is derived from an EMBL/GenBank/DDBJ whole genome shotgun (WGS) entry which is preliminary data.</text>
</comment>
<dbReference type="PIRSF" id="PIRSF011491">
    <property type="entry name" value="Mtase_YbcY_prd"/>
    <property type="match status" value="1"/>
</dbReference>
<name>A0A765T320_ECOLX</name>
<keyword evidence="2" id="KW-0489">Methyltransferase</keyword>
<gene>
    <name evidence="2" type="ORF">GGB84_000589</name>
</gene>
<reference evidence="2" key="1">
    <citation type="journal article" date="2018" name="Genome Biol.">
        <title>SKESA: strategic k-mer extension for scrupulous assemblies.</title>
        <authorList>
            <person name="Souvorov A."/>
            <person name="Agarwala R."/>
            <person name="Lipman D.J."/>
        </authorList>
    </citation>
    <scope>NUCLEOTIDE SEQUENCE [LARGE SCALE GENOMIC DNA]</scope>
    <source>
        <strain evidence="2">1839</strain>
    </source>
</reference>
<sequence>MKNNISDSAKVYNPVTLKIYDWWVLSVSNRFAWRCETSKHLLPHYMQHVRQKHLDIGVGTGFYLPVIPKEYSISLLDLNEASLNAASRRVGSQRITKKIQHDVFQSFPDMLHKQYDSISMFYLLHCLPGVMEQKSPVIKNAAEALTDGGILFGATILGKGVQHNMFGRKLMQLYNKKGIFSNTLDSEESLAKILSDHFNTINIKTEGMVALFSARNKK</sequence>
<reference evidence="2" key="2">
    <citation type="submission" date="2020-02" db="EMBL/GenBank/DDBJ databases">
        <authorList>
            <consortium name="NCBI Pathogen Detection Project"/>
        </authorList>
    </citation>
    <scope>NUCLEOTIDE SEQUENCE</scope>
    <source>
        <strain evidence="2">1839</strain>
    </source>
</reference>
<dbReference type="GO" id="GO:0032259">
    <property type="term" value="P:methylation"/>
    <property type="evidence" value="ECO:0007669"/>
    <property type="project" value="UniProtKB-KW"/>
</dbReference>
<feature type="domain" description="Methyltransferase type 12" evidence="1">
    <location>
        <begin position="54"/>
        <end position="151"/>
    </location>
</feature>